<keyword evidence="3" id="KW-1185">Reference proteome</keyword>
<dbReference type="InterPro" id="IPR050855">
    <property type="entry name" value="NDM-1-like"/>
</dbReference>
<evidence type="ECO:0000313" key="3">
    <source>
        <dbReference type="Proteomes" id="UP000199488"/>
    </source>
</evidence>
<dbReference type="RefSeq" id="WP_176967725.1">
    <property type="nucleotide sequence ID" value="NZ_FNNC01000003.1"/>
</dbReference>
<dbReference type="Pfam" id="PF00753">
    <property type="entry name" value="Lactamase_B"/>
    <property type="match status" value="1"/>
</dbReference>
<dbReference type="InterPro" id="IPR001279">
    <property type="entry name" value="Metallo-B-lactamas"/>
</dbReference>
<feature type="domain" description="Metallo-beta-lactamase" evidence="1">
    <location>
        <begin position="19"/>
        <end position="206"/>
    </location>
</feature>
<name>A0A1H2UUM5_9BACI</name>
<dbReference type="EMBL" id="FNNC01000003">
    <property type="protein sequence ID" value="SDW59269.1"/>
    <property type="molecule type" value="Genomic_DNA"/>
</dbReference>
<dbReference type="PANTHER" id="PTHR42951">
    <property type="entry name" value="METALLO-BETA-LACTAMASE DOMAIN-CONTAINING"/>
    <property type="match status" value="1"/>
</dbReference>
<protein>
    <submittedName>
        <fullName evidence="2">Glyoxylase, beta-lactamase superfamily II</fullName>
    </submittedName>
</protein>
<dbReference type="SUPFAM" id="SSF56281">
    <property type="entry name" value="Metallo-hydrolase/oxidoreductase"/>
    <property type="match status" value="1"/>
</dbReference>
<dbReference type="InterPro" id="IPR036866">
    <property type="entry name" value="RibonucZ/Hydroxyglut_hydro"/>
</dbReference>
<accession>A0A1H2UUM5</accession>
<evidence type="ECO:0000259" key="1">
    <source>
        <dbReference type="SMART" id="SM00849"/>
    </source>
</evidence>
<dbReference type="SMART" id="SM00849">
    <property type="entry name" value="Lactamase_B"/>
    <property type="match status" value="1"/>
</dbReference>
<sequence>MAKRLDREQWSVFQSELYQTNTTVVVTEDLILITDPTWLPAEIEEIKNFVEERKKGQPVYLLLTHSDFDHIIGAGAFPEATIIASRGFNARSDKEEIVQEMKEFDEAYYIHRSYEALYPKPDIIIDSDEQVLEEGETKITFYLAPGHTVDGLAAVVEPLGLCIAGDYLSNVEIPIIEYHSESYQFTLKKLDELWKDGKYSTVIPGHGLVASKPEEIERRLRDSEWYIENTKKSLEDPYVESAIFAFIDRHKFEAPLKQVHADNKEQLKTER</sequence>
<dbReference type="STRING" id="1122204.SAMN05421781_1884"/>
<dbReference type="Gene3D" id="3.60.15.10">
    <property type="entry name" value="Ribonuclease Z/Hydroxyacylglutathione hydrolase-like"/>
    <property type="match status" value="1"/>
</dbReference>
<gene>
    <name evidence="2" type="ORF">SAMN05421781_1884</name>
</gene>
<reference evidence="2 3" key="1">
    <citation type="submission" date="2016-10" db="EMBL/GenBank/DDBJ databases">
        <authorList>
            <person name="de Groot N.N."/>
        </authorList>
    </citation>
    <scope>NUCLEOTIDE SEQUENCE [LARGE SCALE GENOMIC DNA]</scope>
    <source>
        <strain evidence="2 3">DSM 23126</strain>
    </source>
</reference>
<evidence type="ECO:0000313" key="2">
    <source>
        <dbReference type="EMBL" id="SDW59269.1"/>
    </source>
</evidence>
<proteinExistence type="predicted"/>
<dbReference type="Proteomes" id="UP000199488">
    <property type="component" value="Unassembled WGS sequence"/>
</dbReference>
<dbReference type="AlphaFoldDB" id="A0A1H2UUM5"/>
<organism evidence="2 3">
    <name type="scientific">Marinococcus luteus</name>
    <dbReference type="NCBI Taxonomy" id="1122204"/>
    <lineage>
        <taxon>Bacteria</taxon>
        <taxon>Bacillati</taxon>
        <taxon>Bacillota</taxon>
        <taxon>Bacilli</taxon>
        <taxon>Bacillales</taxon>
        <taxon>Bacillaceae</taxon>
        <taxon>Marinococcus</taxon>
    </lineage>
</organism>